<dbReference type="Gene3D" id="2.60.40.150">
    <property type="entry name" value="C2 domain"/>
    <property type="match status" value="1"/>
</dbReference>
<evidence type="ECO:0000259" key="2">
    <source>
        <dbReference type="PROSITE" id="PS50004"/>
    </source>
</evidence>
<feature type="compositionally biased region" description="Basic residues" evidence="1">
    <location>
        <begin position="443"/>
        <end position="454"/>
    </location>
</feature>
<feature type="compositionally biased region" description="Basic and acidic residues" evidence="1">
    <location>
        <begin position="545"/>
        <end position="558"/>
    </location>
</feature>
<dbReference type="Proteomes" id="UP000266841">
    <property type="component" value="Unassembled WGS sequence"/>
</dbReference>
<dbReference type="SMART" id="SM00239">
    <property type="entry name" value="C2"/>
    <property type="match status" value="1"/>
</dbReference>
<feature type="compositionally biased region" description="Basic and acidic residues" evidence="1">
    <location>
        <begin position="345"/>
        <end position="380"/>
    </location>
</feature>
<dbReference type="CDD" id="cd00030">
    <property type="entry name" value="C2"/>
    <property type="match status" value="1"/>
</dbReference>
<keyword evidence="4" id="KW-1185">Reference proteome</keyword>
<dbReference type="Pfam" id="PF02342">
    <property type="entry name" value="TerD"/>
    <property type="match status" value="1"/>
</dbReference>
<dbReference type="EMBL" id="AGNL01048189">
    <property type="protein sequence ID" value="EJK45865.1"/>
    <property type="molecule type" value="Genomic_DNA"/>
</dbReference>
<dbReference type="InterPro" id="IPR003325">
    <property type="entry name" value="TerD"/>
</dbReference>
<feature type="compositionally biased region" description="Low complexity" evidence="1">
    <location>
        <begin position="400"/>
        <end position="415"/>
    </location>
</feature>
<feature type="compositionally biased region" description="Basic and acidic residues" evidence="1">
    <location>
        <begin position="566"/>
        <end position="575"/>
    </location>
</feature>
<proteinExistence type="predicted"/>
<evidence type="ECO:0000256" key="1">
    <source>
        <dbReference type="SAM" id="MobiDB-lite"/>
    </source>
</evidence>
<reference evidence="3 4" key="1">
    <citation type="journal article" date="2012" name="Genome Biol.">
        <title>Genome and low-iron response of an oceanic diatom adapted to chronic iron limitation.</title>
        <authorList>
            <person name="Lommer M."/>
            <person name="Specht M."/>
            <person name="Roy A.S."/>
            <person name="Kraemer L."/>
            <person name="Andreson R."/>
            <person name="Gutowska M.A."/>
            <person name="Wolf J."/>
            <person name="Bergner S.V."/>
            <person name="Schilhabel M.B."/>
            <person name="Klostermeier U.C."/>
            <person name="Beiko R.G."/>
            <person name="Rosenstiel P."/>
            <person name="Hippler M."/>
            <person name="Laroche J."/>
        </authorList>
    </citation>
    <scope>NUCLEOTIDE SEQUENCE [LARGE SCALE GENOMIC DNA]</scope>
    <source>
        <strain evidence="3 4">CCMP1005</strain>
    </source>
</reference>
<protein>
    <recommendedName>
        <fullName evidence="2">C2 domain-containing protein</fullName>
    </recommendedName>
</protein>
<dbReference type="PANTHER" id="PTHR32097">
    <property type="entry name" value="CAMP-BINDING PROTEIN 1-RELATED"/>
    <property type="match status" value="1"/>
</dbReference>
<dbReference type="Pfam" id="PF00168">
    <property type="entry name" value="C2"/>
    <property type="match status" value="1"/>
</dbReference>
<sequence length="575" mass="62826">MAAERLSTDESLAGLRVILTVHSASGLVAKDRNMFGKKTSSDPYAKVYFGDKAVGKTAVKKKTLEPVWETRVKHTLGINDAERVRHAAPSASSAGAVPSFVVALFDHDVASADDPMGQVTVPVSLNGIAAETFQVVPGRPKSRGHCKNAKGTIKISVQVSTVLLPDIVAGNVLPLQMAKKHSRLRVGLGWNVTRMQKPIDLDLSCVAIDARGKVSMDETVYFSNLQNPSGSIVHSGDEREGSARVLGSDTDDREQITIDMDRLPAHVAAYVLLATVATPSTDFSEITSARVRVIDGHDGLGFCAFRPAFEGACTALFCLRLSREPKGAGPSGRRVLPRPVSRCGHRPEREGGGHEQGEHDTHQGLRPGEERPAAGRRDGTRLGPNGRVQHRPRRERRLPRPGQQPRRPRLLQEPAQRGRGDTPLRRREGGGRGGRRREDHRGAQRRRPPRRAHRVHDQLLLGGGARRHSHGELSPLRPRQARRHMHVHADEQQGPRRAHRRHTRGPVPGRVHEGVDDEDHQQAHAGEDGEAVPVGDRAVLEDDEAGHGERAPESRRGGDSNARGRSARDGHIVRP</sequence>
<feature type="region of interest" description="Disordered" evidence="1">
    <location>
        <begin position="324"/>
        <end position="575"/>
    </location>
</feature>
<accession>K0R1N7</accession>
<dbReference type="PANTHER" id="PTHR32097:SF17">
    <property type="entry name" value="CAMP-BINDING PROTEIN 1-RELATED"/>
    <property type="match status" value="1"/>
</dbReference>
<dbReference type="InterPro" id="IPR000008">
    <property type="entry name" value="C2_dom"/>
</dbReference>
<dbReference type="CDD" id="cd06974">
    <property type="entry name" value="TerD_like"/>
    <property type="match status" value="1"/>
</dbReference>
<dbReference type="eggNOG" id="ENOG502RCNP">
    <property type="taxonomic scope" value="Eukaryota"/>
</dbReference>
<feature type="compositionally biased region" description="Basic and acidic residues" evidence="1">
    <location>
        <begin position="510"/>
        <end position="527"/>
    </location>
</feature>
<organism evidence="3 4">
    <name type="scientific">Thalassiosira oceanica</name>
    <name type="common">Marine diatom</name>
    <dbReference type="NCBI Taxonomy" id="159749"/>
    <lineage>
        <taxon>Eukaryota</taxon>
        <taxon>Sar</taxon>
        <taxon>Stramenopiles</taxon>
        <taxon>Ochrophyta</taxon>
        <taxon>Bacillariophyta</taxon>
        <taxon>Coscinodiscophyceae</taxon>
        <taxon>Thalassiosirophycidae</taxon>
        <taxon>Thalassiosirales</taxon>
        <taxon>Thalassiosiraceae</taxon>
        <taxon>Thalassiosira</taxon>
    </lineage>
</organism>
<feature type="domain" description="C2" evidence="2">
    <location>
        <begin position="1"/>
        <end position="138"/>
    </location>
</feature>
<feature type="non-terminal residue" evidence="3">
    <location>
        <position position="575"/>
    </location>
</feature>
<feature type="compositionally biased region" description="Basic residues" evidence="1">
    <location>
        <begin position="388"/>
        <end position="399"/>
    </location>
</feature>
<comment type="caution">
    <text evidence="3">The sequence shown here is derived from an EMBL/GenBank/DDBJ whole genome shotgun (WGS) entry which is preliminary data.</text>
</comment>
<dbReference type="OrthoDB" id="47270at2759"/>
<evidence type="ECO:0000313" key="4">
    <source>
        <dbReference type="Proteomes" id="UP000266841"/>
    </source>
</evidence>
<dbReference type="Gene3D" id="2.60.60.30">
    <property type="entry name" value="sav2460 like domains"/>
    <property type="match status" value="1"/>
</dbReference>
<dbReference type="PROSITE" id="PS50004">
    <property type="entry name" value="C2"/>
    <property type="match status" value="1"/>
</dbReference>
<dbReference type="AlphaFoldDB" id="K0R1N7"/>
<gene>
    <name evidence="3" type="ORF">THAOC_35499</name>
</gene>
<dbReference type="InterPro" id="IPR051324">
    <property type="entry name" value="Stress/Tellurium_Resist"/>
</dbReference>
<evidence type="ECO:0000313" key="3">
    <source>
        <dbReference type="EMBL" id="EJK45865.1"/>
    </source>
</evidence>
<feature type="compositionally biased region" description="Basic and acidic residues" evidence="1">
    <location>
        <begin position="416"/>
        <end position="442"/>
    </location>
</feature>
<dbReference type="InterPro" id="IPR035892">
    <property type="entry name" value="C2_domain_sf"/>
</dbReference>
<dbReference type="SUPFAM" id="SSF49562">
    <property type="entry name" value="C2 domain (Calcium/lipid-binding domain, CaLB)"/>
    <property type="match status" value="1"/>
</dbReference>
<name>K0R1N7_THAOC</name>